<dbReference type="Proteomes" id="UP000054683">
    <property type="component" value="Unassembled WGS sequence"/>
</dbReference>
<evidence type="ECO:0000313" key="1">
    <source>
        <dbReference type="EMBL" id="MFK4447524.1"/>
    </source>
</evidence>
<dbReference type="Proteomes" id="UP001620514">
    <property type="component" value="Unassembled WGS sequence"/>
</dbReference>
<sequence>MNTPLMIAIYVLLALIAVPATRELLRTARENAKRARLIPIRIDERKNRQSRDSSDR</sequence>
<dbReference type="EMBL" id="JBIYDN010000035">
    <property type="protein sequence ID" value="MFK4447524.1"/>
    <property type="molecule type" value="Genomic_DNA"/>
</dbReference>
<gene>
    <name evidence="1" type="ORF">ABH943_007560</name>
    <name evidence="2" type="ORF">AWB69_07506</name>
</gene>
<reference evidence="2 3" key="1">
    <citation type="submission" date="2016-01" db="EMBL/GenBank/DDBJ databases">
        <authorList>
            <person name="Oliw E.H."/>
        </authorList>
    </citation>
    <scope>NUCLEOTIDE SEQUENCE [LARGE SCALE GENOMIC DNA]</scope>
    <source>
        <strain evidence="2">LMG 27134</strain>
    </source>
</reference>
<reference evidence="1 4" key="2">
    <citation type="submission" date="2024-10" db="EMBL/GenBank/DDBJ databases">
        <authorList>
            <person name="Deangelis K."/>
            <person name="Huntemann M."/>
            <person name="Clum A."/>
            <person name="Wang J."/>
            <person name="Palaniappan K."/>
            <person name="Ritter S."/>
            <person name="Chen I.-M."/>
            <person name="Stamatis D."/>
            <person name="Reddy T."/>
            <person name="O'Malley R."/>
            <person name="Daum C."/>
            <person name="Ng V."/>
            <person name="Ivanova N."/>
            <person name="Kyrpides N."/>
            <person name="Woyke T."/>
        </authorList>
    </citation>
    <scope>NUCLEOTIDE SEQUENCE [LARGE SCALE GENOMIC DNA]</scope>
    <source>
        <strain evidence="1 4">GAS97</strain>
    </source>
</reference>
<reference evidence="1 4" key="3">
    <citation type="submission" date="2024-11" db="EMBL/GenBank/DDBJ databases">
        <title>Using genomics to understand microbial adaptation to soil warming.</title>
        <authorList>
            <person name="Deangelis K.M. PhD."/>
        </authorList>
    </citation>
    <scope>NUCLEOTIDE SEQUENCE [LARGE SCALE GENOMIC DNA]</scope>
    <source>
        <strain evidence="1 4">GAS97</strain>
    </source>
</reference>
<evidence type="ECO:0000313" key="4">
    <source>
        <dbReference type="Proteomes" id="UP001620514"/>
    </source>
</evidence>
<dbReference type="RefSeq" id="WP_156529088.1">
    <property type="nucleotide sequence ID" value="NZ_FCOK02000078.1"/>
</dbReference>
<protein>
    <submittedName>
        <fullName evidence="2">Uncharacterized protein</fullName>
    </submittedName>
</protein>
<dbReference type="OrthoDB" id="9135236at2"/>
<dbReference type="AlphaFoldDB" id="A0A158JCU3"/>
<keyword evidence="4" id="KW-1185">Reference proteome</keyword>
<evidence type="ECO:0000313" key="3">
    <source>
        <dbReference type="Proteomes" id="UP000054683"/>
    </source>
</evidence>
<organism evidence="2 3">
    <name type="scientific">Caballeronia udeis</name>
    <dbReference type="NCBI Taxonomy" id="1232866"/>
    <lineage>
        <taxon>Bacteria</taxon>
        <taxon>Pseudomonadati</taxon>
        <taxon>Pseudomonadota</taxon>
        <taxon>Betaproteobacteria</taxon>
        <taxon>Burkholderiales</taxon>
        <taxon>Burkholderiaceae</taxon>
        <taxon>Caballeronia</taxon>
    </lineage>
</organism>
<accession>A0A158JCU3</accession>
<dbReference type="EMBL" id="FCOK02000078">
    <property type="protein sequence ID" value="SAL66323.1"/>
    <property type="molecule type" value="Genomic_DNA"/>
</dbReference>
<name>A0A158JCU3_9BURK</name>
<evidence type="ECO:0000313" key="2">
    <source>
        <dbReference type="EMBL" id="SAL66323.1"/>
    </source>
</evidence>
<proteinExistence type="predicted"/>